<dbReference type="Gene3D" id="2.40.50.1020">
    <property type="entry name" value="LytTr DNA-binding domain"/>
    <property type="match status" value="1"/>
</dbReference>
<dbReference type="InterPro" id="IPR001789">
    <property type="entry name" value="Sig_transdc_resp-reg_receiver"/>
</dbReference>
<evidence type="ECO:0000313" key="3">
    <source>
        <dbReference type="EMBL" id="BDD09500.1"/>
    </source>
</evidence>
<dbReference type="Gene3D" id="3.40.50.2300">
    <property type="match status" value="1"/>
</dbReference>
<dbReference type="InterPro" id="IPR046947">
    <property type="entry name" value="LytR-like"/>
</dbReference>
<accession>A0AAU9CJJ6</accession>
<proteinExistence type="predicted"/>
<dbReference type="PANTHER" id="PTHR37299">
    <property type="entry name" value="TRANSCRIPTIONAL REGULATOR-RELATED"/>
    <property type="match status" value="1"/>
</dbReference>
<dbReference type="SUPFAM" id="SSF52172">
    <property type="entry name" value="CheY-like"/>
    <property type="match status" value="1"/>
</dbReference>
<dbReference type="SMART" id="SM00448">
    <property type="entry name" value="REC"/>
    <property type="match status" value="1"/>
</dbReference>
<gene>
    <name evidence="3" type="ORF">FUAX_19320</name>
</gene>
<protein>
    <submittedName>
        <fullName evidence="3">DNA-binding response regulator</fullName>
    </submittedName>
</protein>
<organism evidence="3 4">
    <name type="scientific">Fulvitalea axinellae</name>
    <dbReference type="NCBI Taxonomy" id="1182444"/>
    <lineage>
        <taxon>Bacteria</taxon>
        <taxon>Pseudomonadati</taxon>
        <taxon>Bacteroidota</taxon>
        <taxon>Cytophagia</taxon>
        <taxon>Cytophagales</taxon>
        <taxon>Persicobacteraceae</taxon>
        <taxon>Fulvitalea</taxon>
    </lineage>
</organism>
<dbReference type="PANTHER" id="PTHR37299:SF1">
    <property type="entry name" value="STAGE 0 SPORULATION PROTEIN A HOMOLOG"/>
    <property type="match status" value="1"/>
</dbReference>
<dbReference type="Proteomes" id="UP001348817">
    <property type="component" value="Chromosome"/>
</dbReference>
<dbReference type="RefSeq" id="WP_338391099.1">
    <property type="nucleotide sequence ID" value="NZ_AP025314.1"/>
</dbReference>
<dbReference type="SMART" id="SM00850">
    <property type="entry name" value="LytTR"/>
    <property type="match status" value="1"/>
</dbReference>
<feature type="domain" description="HTH LytTR-type" evidence="2">
    <location>
        <begin position="146"/>
        <end position="240"/>
    </location>
</feature>
<keyword evidence="4" id="KW-1185">Reference proteome</keyword>
<dbReference type="AlphaFoldDB" id="A0AAU9CJJ6"/>
<dbReference type="Pfam" id="PF04397">
    <property type="entry name" value="LytTR"/>
    <property type="match status" value="1"/>
</dbReference>
<dbReference type="GO" id="GO:0003677">
    <property type="term" value="F:DNA binding"/>
    <property type="evidence" value="ECO:0007669"/>
    <property type="project" value="UniProtKB-KW"/>
</dbReference>
<dbReference type="InterPro" id="IPR011006">
    <property type="entry name" value="CheY-like_superfamily"/>
</dbReference>
<dbReference type="GO" id="GO:0000156">
    <property type="term" value="F:phosphorelay response regulator activity"/>
    <property type="evidence" value="ECO:0007669"/>
    <property type="project" value="InterPro"/>
</dbReference>
<evidence type="ECO:0000259" key="2">
    <source>
        <dbReference type="SMART" id="SM00850"/>
    </source>
</evidence>
<dbReference type="EMBL" id="AP025314">
    <property type="protein sequence ID" value="BDD09500.1"/>
    <property type="molecule type" value="Genomic_DNA"/>
</dbReference>
<evidence type="ECO:0000259" key="1">
    <source>
        <dbReference type="SMART" id="SM00448"/>
    </source>
</evidence>
<sequence length="242" mass="27767">MIKTIIVEDEQYTRKGIISLVQQLNPAVDFIAECASVDEASVLIKACKPDLVLLDINLQGGSGFDVLDNTEELDFSVIFITAYNQHAIRALKCGAIDYILKPVDPDELRDALEKVSAGKYSTRKQLDIFKEQLSGNQNRIVLRLQESYQIIELAELVYCKSDAGYTTFFLNDGRKFIASRPLKEYVTQLPNDRFVRTHQSYMVNIDYVDRYDKTRFAYLKDDTPIPVSIRKREEFVKKVFEA</sequence>
<name>A0AAU9CJJ6_9BACT</name>
<reference evidence="3 4" key="1">
    <citation type="submission" date="2021-12" db="EMBL/GenBank/DDBJ databases">
        <title>Genome sequencing of bacteria with rrn-lacking chromosome and rrn-plasmid.</title>
        <authorList>
            <person name="Anda M."/>
            <person name="Iwasaki W."/>
        </authorList>
    </citation>
    <scope>NUCLEOTIDE SEQUENCE [LARGE SCALE GENOMIC DNA]</scope>
    <source>
        <strain evidence="3 4">DSM 100852</strain>
    </source>
</reference>
<keyword evidence="3" id="KW-0238">DNA-binding</keyword>
<dbReference type="InterPro" id="IPR007492">
    <property type="entry name" value="LytTR_DNA-bd_dom"/>
</dbReference>
<dbReference type="KEGG" id="fax:FUAX_19320"/>
<feature type="domain" description="Response regulatory" evidence="1">
    <location>
        <begin position="2"/>
        <end position="112"/>
    </location>
</feature>
<dbReference type="Pfam" id="PF00072">
    <property type="entry name" value="Response_reg"/>
    <property type="match status" value="1"/>
</dbReference>
<evidence type="ECO:0000313" key="4">
    <source>
        <dbReference type="Proteomes" id="UP001348817"/>
    </source>
</evidence>